<organism evidence="2 3">
    <name type="scientific">Bimuria novae-zelandiae CBS 107.79</name>
    <dbReference type="NCBI Taxonomy" id="1447943"/>
    <lineage>
        <taxon>Eukaryota</taxon>
        <taxon>Fungi</taxon>
        <taxon>Dikarya</taxon>
        <taxon>Ascomycota</taxon>
        <taxon>Pezizomycotina</taxon>
        <taxon>Dothideomycetes</taxon>
        <taxon>Pleosporomycetidae</taxon>
        <taxon>Pleosporales</taxon>
        <taxon>Massarineae</taxon>
        <taxon>Didymosphaeriaceae</taxon>
        <taxon>Bimuria</taxon>
    </lineage>
</organism>
<feature type="compositionally biased region" description="Polar residues" evidence="1">
    <location>
        <begin position="13"/>
        <end position="25"/>
    </location>
</feature>
<evidence type="ECO:0000256" key="1">
    <source>
        <dbReference type="SAM" id="MobiDB-lite"/>
    </source>
</evidence>
<proteinExistence type="predicted"/>
<dbReference type="EMBL" id="ML976679">
    <property type="protein sequence ID" value="KAF1973672.1"/>
    <property type="molecule type" value="Genomic_DNA"/>
</dbReference>
<dbReference type="Proteomes" id="UP000800036">
    <property type="component" value="Unassembled WGS sequence"/>
</dbReference>
<accession>A0A6A5VCF1</accession>
<feature type="region of interest" description="Disordered" evidence="1">
    <location>
        <begin position="1"/>
        <end position="34"/>
    </location>
</feature>
<dbReference type="AlphaFoldDB" id="A0A6A5VCF1"/>
<gene>
    <name evidence="2" type="ORF">BU23DRAFT_553980</name>
</gene>
<protein>
    <submittedName>
        <fullName evidence="2">Uncharacterized protein</fullName>
    </submittedName>
</protein>
<dbReference type="OrthoDB" id="3780500at2759"/>
<evidence type="ECO:0000313" key="2">
    <source>
        <dbReference type="EMBL" id="KAF1973672.1"/>
    </source>
</evidence>
<name>A0A6A5VCF1_9PLEO</name>
<keyword evidence="3" id="KW-1185">Reference proteome</keyword>
<sequence>MSGPQESDEPTEQIKNLSIRTTDPPSQRESRESPYGFVVYRTDYTSDDRWKNFMSFLNAQTRSTLLSSNFSDLLDGLDWHVQEASELNEADYDQVREHFKTWLTTNDPQNGHPRFQACVVVDDVCLSAMETALEDGTPEDFFDNEGYTHVYLVSKNEEEGYQAVGVSYLLPYAYNVLAEKGWEGIKQRYEEDVALPGDMDMTESGDV</sequence>
<reference evidence="2" key="1">
    <citation type="journal article" date="2020" name="Stud. Mycol.">
        <title>101 Dothideomycetes genomes: a test case for predicting lifestyles and emergence of pathogens.</title>
        <authorList>
            <person name="Haridas S."/>
            <person name="Albert R."/>
            <person name="Binder M."/>
            <person name="Bloem J."/>
            <person name="Labutti K."/>
            <person name="Salamov A."/>
            <person name="Andreopoulos B."/>
            <person name="Baker S."/>
            <person name="Barry K."/>
            <person name="Bills G."/>
            <person name="Bluhm B."/>
            <person name="Cannon C."/>
            <person name="Castanera R."/>
            <person name="Culley D."/>
            <person name="Daum C."/>
            <person name="Ezra D."/>
            <person name="Gonzalez J."/>
            <person name="Henrissat B."/>
            <person name="Kuo A."/>
            <person name="Liang C."/>
            <person name="Lipzen A."/>
            <person name="Lutzoni F."/>
            <person name="Magnuson J."/>
            <person name="Mondo S."/>
            <person name="Nolan M."/>
            <person name="Ohm R."/>
            <person name="Pangilinan J."/>
            <person name="Park H.-J."/>
            <person name="Ramirez L."/>
            <person name="Alfaro M."/>
            <person name="Sun H."/>
            <person name="Tritt A."/>
            <person name="Yoshinaga Y."/>
            <person name="Zwiers L.-H."/>
            <person name="Turgeon B."/>
            <person name="Goodwin S."/>
            <person name="Spatafora J."/>
            <person name="Crous P."/>
            <person name="Grigoriev I."/>
        </authorList>
    </citation>
    <scope>NUCLEOTIDE SEQUENCE</scope>
    <source>
        <strain evidence="2">CBS 107.79</strain>
    </source>
</reference>
<evidence type="ECO:0000313" key="3">
    <source>
        <dbReference type="Proteomes" id="UP000800036"/>
    </source>
</evidence>
<feature type="compositionally biased region" description="Acidic residues" evidence="1">
    <location>
        <begin position="1"/>
        <end position="11"/>
    </location>
</feature>